<reference evidence="1 2" key="1">
    <citation type="submission" date="2019-01" db="EMBL/GenBank/DDBJ databases">
        <title>Sequencing the genomes of 1000 actinobacteria strains.</title>
        <authorList>
            <person name="Klenk H.-P."/>
        </authorList>
    </citation>
    <scope>NUCLEOTIDE SEQUENCE [LARGE SCALE GENOMIC DNA]</scope>
    <source>
        <strain evidence="1 2">DSM 43925</strain>
    </source>
</reference>
<dbReference type="RefSeq" id="WP_164903741.1">
    <property type="nucleotide sequence ID" value="NZ_SAUN01000001.1"/>
</dbReference>
<proteinExistence type="predicted"/>
<comment type="caution">
    <text evidence="1">The sequence shown here is derived from an EMBL/GenBank/DDBJ whole genome shotgun (WGS) entry which is preliminary data.</text>
</comment>
<organism evidence="1 2">
    <name type="scientific">Nonomuraea polychroma</name>
    <dbReference type="NCBI Taxonomy" id="46176"/>
    <lineage>
        <taxon>Bacteria</taxon>
        <taxon>Bacillati</taxon>
        <taxon>Actinomycetota</taxon>
        <taxon>Actinomycetes</taxon>
        <taxon>Streptosporangiales</taxon>
        <taxon>Streptosporangiaceae</taxon>
        <taxon>Nonomuraea</taxon>
    </lineage>
</organism>
<dbReference type="EMBL" id="SAUN01000001">
    <property type="protein sequence ID" value="RVX41921.1"/>
    <property type="molecule type" value="Genomic_DNA"/>
</dbReference>
<evidence type="ECO:0000313" key="2">
    <source>
        <dbReference type="Proteomes" id="UP000284824"/>
    </source>
</evidence>
<evidence type="ECO:0000313" key="1">
    <source>
        <dbReference type="EMBL" id="RVX41921.1"/>
    </source>
</evidence>
<protein>
    <submittedName>
        <fullName evidence="1">Uncharacterized protein</fullName>
    </submittedName>
</protein>
<dbReference type="AlphaFoldDB" id="A0A438M864"/>
<sequence length="53" mass="5619">MTSPVPSDRSALVDAHELKPGDVVEIHKMGKDALTIGRWTVLPATLINGLPLG</sequence>
<keyword evidence="2" id="KW-1185">Reference proteome</keyword>
<dbReference type="Proteomes" id="UP000284824">
    <property type="component" value="Unassembled WGS sequence"/>
</dbReference>
<name>A0A438M864_9ACTN</name>
<accession>A0A438M864</accession>
<gene>
    <name evidence="1" type="ORF">EDD27_4526</name>
</gene>